<dbReference type="PRINTS" id="PR00598">
    <property type="entry name" value="HTHMARR"/>
</dbReference>
<dbReference type="SMART" id="SM00347">
    <property type="entry name" value="HTH_MARR"/>
    <property type="match status" value="1"/>
</dbReference>
<gene>
    <name evidence="5" type="ORF">FHS16_001923</name>
</gene>
<dbReference type="Pfam" id="PF12802">
    <property type="entry name" value="MarR_2"/>
    <property type="match status" value="1"/>
</dbReference>
<organism evidence="5 6">
    <name type="scientific">Paenibacillus endophyticus</name>
    <dbReference type="NCBI Taxonomy" id="1294268"/>
    <lineage>
        <taxon>Bacteria</taxon>
        <taxon>Bacillati</taxon>
        <taxon>Bacillota</taxon>
        <taxon>Bacilli</taxon>
        <taxon>Bacillales</taxon>
        <taxon>Paenibacillaceae</taxon>
        <taxon>Paenibacillus</taxon>
    </lineage>
</organism>
<feature type="domain" description="HTH marR-type" evidence="4">
    <location>
        <begin position="1"/>
        <end position="141"/>
    </location>
</feature>
<proteinExistence type="predicted"/>
<dbReference type="InterPro" id="IPR036388">
    <property type="entry name" value="WH-like_DNA-bd_sf"/>
</dbReference>
<evidence type="ECO:0000313" key="5">
    <source>
        <dbReference type="EMBL" id="MBB3151877.1"/>
    </source>
</evidence>
<sequence>MKADRSIALELRTLRNMLQRQVDGFMTQKYGDQLTGMHGWVLKYFVDNQDKEIFQRDFENKFTIRRSTASKILQLMEKKNLITRQPVPYDARLKQIILTPTAHEYYEAIIGKYAEIERELKKGLTREELDTFYSVLDKIKSNLE</sequence>
<dbReference type="EMBL" id="JACHXW010000004">
    <property type="protein sequence ID" value="MBB3151877.1"/>
    <property type="molecule type" value="Genomic_DNA"/>
</dbReference>
<name>A0A7W5C642_9BACL</name>
<dbReference type="AlphaFoldDB" id="A0A7W5C642"/>
<dbReference type="GO" id="GO:0003677">
    <property type="term" value="F:DNA binding"/>
    <property type="evidence" value="ECO:0007669"/>
    <property type="project" value="UniProtKB-KW"/>
</dbReference>
<dbReference type="Gene3D" id="1.10.10.10">
    <property type="entry name" value="Winged helix-like DNA-binding domain superfamily/Winged helix DNA-binding domain"/>
    <property type="match status" value="1"/>
</dbReference>
<evidence type="ECO:0000256" key="2">
    <source>
        <dbReference type="ARBA" id="ARBA00023125"/>
    </source>
</evidence>
<keyword evidence="2 5" id="KW-0238">DNA-binding</keyword>
<dbReference type="PANTHER" id="PTHR42756:SF1">
    <property type="entry name" value="TRANSCRIPTIONAL REPRESSOR OF EMRAB OPERON"/>
    <property type="match status" value="1"/>
</dbReference>
<dbReference type="GO" id="GO:0003700">
    <property type="term" value="F:DNA-binding transcription factor activity"/>
    <property type="evidence" value="ECO:0007669"/>
    <property type="project" value="InterPro"/>
</dbReference>
<keyword evidence="6" id="KW-1185">Reference proteome</keyword>
<evidence type="ECO:0000259" key="4">
    <source>
        <dbReference type="PROSITE" id="PS50995"/>
    </source>
</evidence>
<protein>
    <submittedName>
        <fullName evidence="5">DNA-binding MarR family transcriptional regulator</fullName>
    </submittedName>
</protein>
<dbReference type="Proteomes" id="UP000518605">
    <property type="component" value="Unassembled WGS sequence"/>
</dbReference>
<reference evidence="5 6" key="1">
    <citation type="submission" date="2020-08" db="EMBL/GenBank/DDBJ databases">
        <title>Genomic Encyclopedia of Type Strains, Phase III (KMG-III): the genomes of soil and plant-associated and newly described type strains.</title>
        <authorList>
            <person name="Whitman W."/>
        </authorList>
    </citation>
    <scope>NUCLEOTIDE SEQUENCE [LARGE SCALE GENOMIC DNA]</scope>
    <source>
        <strain evidence="5 6">CECT 8234</strain>
    </source>
</reference>
<evidence type="ECO:0000256" key="3">
    <source>
        <dbReference type="ARBA" id="ARBA00023163"/>
    </source>
</evidence>
<keyword evidence="3" id="KW-0804">Transcription</keyword>
<accession>A0A7W5C642</accession>
<evidence type="ECO:0000256" key="1">
    <source>
        <dbReference type="ARBA" id="ARBA00023015"/>
    </source>
</evidence>
<dbReference type="RefSeq" id="WP_183561210.1">
    <property type="nucleotide sequence ID" value="NZ_CBCSLB010000008.1"/>
</dbReference>
<evidence type="ECO:0000313" key="6">
    <source>
        <dbReference type="Proteomes" id="UP000518605"/>
    </source>
</evidence>
<dbReference type="SUPFAM" id="SSF46785">
    <property type="entry name" value="Winged helix' DNA-binding domain"/>
    <property type="match status" value="1"/>
</dbReference>
<keyword evidence="1" id="KW-0805">Transcription regulation</keyword>
<dbReference type="PANTHER" id="PTHR42756">
    <property type="entry name" value="TRANSCRIPTIONAL REGULATOR, MARR"/>
    <property type="match status" value="1"/>
</dbReference>
<dbReference type="PROSITE" id="PS50995">
    <property type="entry name" value="HTH_MARR_2"/>
    <property type="match status" value="1"/>
</dbReference>
<comment type="caution">
    <text evidence="5">The sequence shown here is derived from an EMBL/GenBank/DDBJ whole genome shotgun (WGS) entry which is preliminary data.</text>
</comment>
<dbReference type="InterPro" id="IPR036390">
    <property type="entry name" value="WH_DNA-bd_sf"/>
</dbReference>
<dbReference type="InterPro" id="IPR000835">
    <property type="entry name" value="HTH_MarR-typ"/>
</dbReference>